<dbReference type="AlphaFoldDB" id="A0A9D7XR24"/>
<gene>
    <name evidence="1" type="ORF">IPP15_14780</name>
</gene>
<dbReference type="EMBL" id="JADKGY010000022">
    <property type="protein sequence ID" value="MBK9983621.1"/>
    <property type="molecule type" value="Genomic_DNA"/>
</dbReference>
<dbReference type="Proteomes" id="UP000808337">
    <property type="component" value="Unassembled WGS sequence"/>
</dbReference>
<sequence>MTKFFKKSLLWLGFLILALILFSLLLPKEVTVSRSITVSAPIDRVFDQVNDLRNWEKWSPWKRMDPMMEMTFSNPPVGQGAFYKWVSKDKHLGTGTCTLASVTNNEQIVTALHSDDWGDSSATFHFGHKGNDIEVTWSMTNKIGNMPWSKYFSLAMKSMLKKQFDQGLAGIKFYAEKS</sequence>
<dbReference type="SUPFAM" id="SSF55961">
    <property type="entry name" value="Bet v1-like"/>
    <property type="match status" value="1"/>
</dbReference>
<proteinExistence type="predicted"/>
<evidence type="ECO:0000313" key="2">
    <source>
        <dbReference type="Proteomes" id="UP000808337"/>
    </source>
</evidence>
<organism evidence="1 2">
    <name type="scientific">Candidatus Opimibacter skivensis</name>
    <dbReference type="NCBI Taxonomy" id="2982028"/>
    <lineage>
        <taxon>Bacteria</taxon>
        <taxon>Pseudomonadati</taxon>
        <taxon>Bacteroidota</taxon>
        <taxon>Saprospiria</taxon>
        <taxon>Saprospirales</taxon>
        <taxon>Saprospiraceae</taxon>
        <taxon>Candidatus Opimibacter</taxon>
    </lineage>
</organism>
<protein>
    <submittedName>
        <fullName evidence="1">SRPBCC family protein</fullName>
    </submittedName>
</protein>
<dbReference type="Pfam" id="PF10604">
    <property type="entry name" value="Polyketide_cyc2"/>
    <property type="match status" value="1"/>
</dbReference>
<evidence type="ECO:0000313" key="1">
    <source>
        <dbReference type="EMBL" id="MBK9983621.1"/>
    </source>
</evidence>
<name>A0A9D7XR24_9BACT</name>
<dbReference type="CDD" id="cd07818">
    <property type="entry name" value="SRPBCC_1"/>
    <property type="match status" value="1"/>
</dbReference>
<comment type="caution">
    <text evidence="1">The sequence shown here is derived from an EMBL/GenBank/DDBJ whole genome shotgun (WGS) entry which is preliminary data.</text>
</comment>
<reference evidence="1 2" key="1">
    <citation type="submission" date="2020-10" db="EMBL/GenBank/DDBJ databases">
        <title>Connecting structure to function with the recovery of over 1000 high-quality activated sludge metagenome-assembled genomes encoding full-length rRNA genes using long-read sequencing.</title>
        <authorList>
            <person name="Singleton C.M."/>
            <person name="Petriglieri F."/>
            <person name="Kristensen J.M."/>
            <person name="Kirkegaard R.H."/>
            <person name="Michaelsen T.Y."/>
            <person name="Andersen M.H."/>
            <person name="Karst S.M."/>
            <person name="Dueholm M.S."/>
            <person name="Nielsen P.H."/>
            <person name="Albertsen M."/>
        </authorList>
    </citation>
    <scope>NUCLEOTIDE SEQUENCE [LARGE SCALE GENOMIC DNA]</scope>
    <source>
        <strain evidence="1">Ribe_18-Q3-R11-54_MAXAC.273</strain>
    </source>
</reference>
<dbReference type="InterPro" id="IPR023393">
    <property type="entry name" value="START-like_dom_sf"/>
</dbReference>
<dbReference type="InterPro" id="IPR019587">
    <property type="entry name" value="Polyketide_cyclase/dehydratase"/>
</dbReference>
<accession>A0A9D7XR24</accession>
<dbReference type="Gene3D" id="3.30.530.20">
    <property type="match status" value="1"/>
</dbReference>